<reference evidence="7 8" key="1">
    <citation type="submission" date="2021-01" db="EMBL/GenBank/DDBJ databases">
        <title>Carboxyliciviraga sp.nov., isolated from coastal sediments.</title>
        <authorList>
            <person name="Lu D."/>
            <person name="Zhang T."/>
        </authorList>
    </citation>
    <scope>NUCLEOTIDE SEQUENCE [LARGE SCALE GENOMIC DNA]</scope>
    <source>
        <strain evidence="7 8">N1Y132</strain>
    </source>
</reference>
<keyword evidence="5 6" id="KW-0413">Isomerase</keyword>
<gene>
    <name evidence="6 7" type="primary">kduI</name>
    <name evidence="7" type="ORF">JIV24_01935</name>
</gene>
<dbReference type="NCBIfam" id="NF002091">
    <property type="entry name" value="PRK00924.1"/>
    <property type="match status" value="1"/>
</dbReference>
<comment type="pathway">
    <text evidence="6">Glycan metabolism; pectin degradation; 2-dehydro-3-deoxy-D-gluconate from pectin: step 4/5.</text>
</comment>
<dbReference type="Proteomes" id="UP000605676">
    <property type="component" value="Unassembled WGS sequence"/>
</dbReference>
<protein>
    <recommendedName>
        <fullName evidence="6">4-deoxy-L-threo-5-hexosulose-uronate ketol-isomerase</fullName>
        <ecNumber evidence="6">5.3.1.17</ecNumber>
    </recommendedName>
    <alternativeName>
        <fullName evidence="6">5-keto-4-deoxyuronate isomerase</fullName>
    </alternativeName>
    <alternativeName>
        <fullName evidence="6">DKI isomerase</fullName>
    </alternativeName>
</protein>
<comment type="caution">
    <text evidence="7">The sequence shown here is derived from an EMBL/GenBank/DDBJ whole genome shotgun (WGS) entry which is preliminary data.</text>
</comment>
<organism evidence="7 8">
    <name type="scientific">Carboxylicivirga marina</name>
    <dbReference type="NCBI Taxonomy" id="2800988"/>
    <lineage>
        <taxon>Bacteria</taxon>
        <taxon>Pseudomonadati</taxon>
        <taxon>Bacteroidota</taxon>
        <taxon>Bacteroidia</taxon>
        <taxon>Marinilabiliales</taxon>
        <taxon>Marinilabiliaceae</taxon>
        <taxon>Carboxylicivirga</taxon>
    </lineage>
</organism>
<sequence>MTTVNYDRRRACHPGDVKQYDTERLRKEFLVETLFVKDEINLSYSQYERYILGGAFPVEKALVMETIDAIKSEFFCERRELGVINIAGDGVVKVDGKEYPLTAKEAIYIGRGSKEIVFSSEDKNNPAKFYFSSTPAHKEYPTTVVNKEKANILNLGSQATSNERTIYQLIVPGIVESCQLVMGLTELYEGSVWNTMPSHTHDRRMEAYFYFEVPQGQAVCHLMGEPQETRHLFMLNEQAVFSPEWGIHSGVGTSNYSFIWGMGGENLDYTDMDHVQPFELR</sequence>
<feature type="binding site" evidence="6">
    <location>
        <position position="201"/>
    </location>
    <ligand>
        <name>Zn(2+)</name>
        <dbReference type="ChEBI" id="CHEBI:29105"/>
    </ligand>
</feature>
<dbReference type="InterPro" id="IPR007045">
    <property type="entry name" value="KduI"/>
</dbReference>
<dbReference type="InterPro" id="IPR021120">
    <property type="entry name" value="KduI/IolB_isomerase"/>
</dbReference>
<accession>A0ABS1HEV7</accession>
<evidence type="ECO:0000256" key="5">
    <source>
        <dbReference type="ARBA" id="ARBA00023235"/>
    </source>
</evidence>
<dbReference type="Gene3D" id="2.60.120.520">
    <property type="entry name" value="pectin degrading enzyme 5-keto 4- deoxyuronate isomerase, domain 1"/>
    <property type="match status" value="1"/>
</dbReference>
<comment type="similarity">
    <text evidence="2 6">Belongs to the KduI family.</text>
</comment>
<dbReference type="CDD" id="cd20491">
    <property type="entry name" value="cupin_KduI_C"/>
    <property type="match status" value="1"/>
</dbReference>
<name>A0ABS1HEV7_9BACT</name>
<keyword evidence="4 6" id="KW-0862">Zinc</keyword>
<dbReference type="PANTHER" id="PTHR38461:SF1">
    <property type="entry name" value="4-DEOXY-L-THREO-5-HEXOSULOSE-URONATE KETOL-ISOMERASE"/>
    <property type="match status" value="1"/>
</dbReference>
<proteinExistence type="inferred from homology"/>
<dbReference type="InterPro" id="IPR011051">
    <property type="entry name" value="RmlC_Cupin_sf"/>
</dbReference>
<comment type="function">
    <text evidence="6">Catalyzes the isomerization of 5-dehydro-4-deoxy-D-glucuronate to 3-deoxy-D-glycero-2,5-hexodiulosonate.</text>
</comment>
<keyword evidence="3 6" id="KW-0479">Metal-binding</keyword>
<dbReference type="PANTHER" id="PTHR38461">
    <property type="entry name" value="4-DEOXY-L-THREO-5-HEXOSULOSE-URONATE KETOL-ISOMERASE"/>
    <property type="match status" value="1"/>
</dbReference>
<dbReference type="EC" id="5.3.1.17" evidence="6"/>
<dbReference type="Pfam" id="PF04962">
    <property type="entry name" value="KduI"/>
    <property type="match status" value="1"/>
</dbReference>
<dbReference type="GO" id="GO:0008697">
    <property type="term" value="F:4-deoxy-L-threo-5-hexosulose-uronate ketol-isomerase activity"/>
    <property type="evidence" value="ECO:0007669"/>
    <property type="project" value="UniProtKB-EC"/>
</dbReference>
<comment type="catalytic activity">
    <reaction evidence="1 6">
        <text>5-dehydro-4-deoxy-D-glucuronate = 3-deoxy-D-glycero-2,5-hexodiulosonate</text>
        <dbReference type="Rhea" id="RHEA:23896"/>
        <dbReference type="ChEBI" id="CHEBI:17117"/>
        <dbReference type="ChEBI" id="CHEBI:29071"/>
        <dbReference type="EC" id="5.3.1.17"/>
    </reaction>
</comment>
<dbReference type="HAMAP" id="MF_00687">
    <property type="entry name" value="KduI"/>
    <property type="match status" value="1"/>
</dbReference>
<evidence type="ECO:0000313" key="8">
    <source>
        <dbReference type="Proteomes" id="UP000605676"/>
    </source>
</evidence>
<feature type="binding site" evidence="6">
    <location>
        <position position="199"/>
    </location>
    <ligand>
        <name>Zn(2+)</name>
        <dbReference type="ChEBI" id="CHEBI:29105"/>
    </ligand>
</feature>
<dbReference type="SUPFAM" id="SSF51182">
    <property type="entry name" value="RmlC-like cupins"/>
    <property type="match status" value="1"/>
</dbReference>
<evidence type="ECO:0000256" key="2">
    <source>
        <dbReference type="ARBA" id="ARBA00008086"/>
    </source>
</evidence>
<dbReference type="EMBL" id="JAENRR010000003">
    <property type="protein sequence ID" value="MBK3516082.1"/>
    <property type="molecule type" value="Genomic_DNA"/>
</dbReference>
<evidence type="ECO:0000256" key="1">
    <source>
        <dbReference type="ARBA" id="ARBA00000552"/>
    </source>
</evidence>
<feature type="binding site" evidence="6">
    <location>
        <position position="206"/>
    </location>
    <ligand>
        <name>Zn(2+)</name>
        <dbReference type="ChEBI" id="CHEBI:29105"/>
    </ligand>
</feature>
<dbReference type="RefSeq" id="WP_200463315.1">
    <property type="nucleotide sequence ID" value="NZ_JAENRR010000003.1"/>
</dbReference>
<keyword evidence="8" id="KW-1185">Reference proteome</keyword>
<dbReference type="PIRSF" id="PIRSF006625">
    <property type="entry name" value="KduI"/>
    <property type="match status" value="1"/>
</dbReference>
<evidence type="ECO:0000256" key="6">
    <source>
        <dbReference type="HAMAP-Rule" id="MF_00687"/>
    </source>
</evidence>
<dbReference type="Gene3D" id="2.60.120.10">
    <property type="entry name" value="Jelly Rolls"/>
    <property type="match status" value="1"/>
</dbReference>
<evidence type="ECO:0000313" key="7">
    <source>
        <dbReference type="EMBL" id="MBK3516082.1"/>
    </source>
</evidence>
<dbReference type="InterPro" id="IPR014710">
    <property type="entry name" value="RmlC-like_jellyroll"/>
</dbReference>
<evidence type="ECO:0000256" key="4">
    <source>
        <dbReference type="ARBA" id="ARBA00022833"/>
    </source>
</evidence>
<dbReference type="InterPro" id="IPR027449">
    <property type="entry name" value="KduI_N"/>
</dbReference>
<feature type="binding site" evidence="6">
    <location>
        <position position="248"/>
    </location>
    <ligand>
        <name>Zn(2+)</name>
        <dbReference type="ChEBI" id="CHEBI:29105"/>
    </ligand>
</feature>
<dbReference type="CDD" id="cd20294">
    <property type="entry name" value="cupin_KduI_N"/>
    <property type="match status" value="1"/>
</dbReference>
<evidence type="ECO:0000256" key="3">
    <source>
        <dbReference type="ARBA" id="ARBA00022723"/>
    </source>
</evidence>
<comment type="cofactor">
    <cofactor evidence="6">
        <name>Zn(2+)</name>
        <dbReference type="ChEBI" id="CHEBI:29105"/>
    </cofactor>
    <text evidence="6">Binds 1 zinc ion per subunit.</text>
</comment>